<dbReference type="InterPro" id="IPR036188">
    <property type="entry name" value="FAD/NAD-bd_sf"/>
</dbReference>
<evidence type="ECO:0000256" key="4">
    <source>
        <dbReference type="ARBA" id="ARBA00022857"/>
    </source>
</evidence>
<dbReference type="AlphaFoldDB" id="X0UP12"/>
<evidence type="ECO:0000259" key="6">
    <source>
        <dbReference type="Pfam" id="PF01593"/>
    </source>
</evidence>
<evidence type="ECO:0000256" key="5">
    <source>
        <dbReference type="ARBA" id="ARBA00023027"/>
    </source>
</evidence>
<name>X0UP12_9ZZZZ</name>
<feature type="domain" description="Amine oxidase" evidence="6">
    <location>
        <begin position="3"/>
        <end position="250"/>
    </location>
</feature>
<feature type="non-terminal residue" evidence="7">
    <location>
        <position position="1"/>
    </location>
</feature>
<dbReference type="GO" id="GO:0016491">
    <property type="term" value="F:oxidoreductase activity"/>
    <property type="evidence" value="ECO:0007669"/>
    <property type="project" value="InterPro"/>
</dbReference>
<evidence type="ECO:0000256" key="3">
    <source>
        <dbReference type="ARBA" id="ARBA00022827"/>
    </source>
</evidence>
<evidence type="ECO:0000313" key="7">
    <source>
        <dbReference type="EMBL" id="GAF90245.1"/>
    </source>
</evidence>
<proteinExistence type="predicted"/>
<keyword evidence="1" id="KW-0285">Flavoprotein</keyword>
<dbReference type="Pfam" id="PF01593">
    <property type="entry name" value="Amino_oxidase"/>
    <property type="match status" value="1"/>
</dbReference>
<organism evidence="7">
    <name type="scientific">marine sediment metagenome</name>
    <dbReference type="NCBI Taxonomy" id="412755"/>
    <lineage>
        <taxon>unclassified sequences</taxon>
        <taxon>metagenomes</taxon>
        <taxon>ecological metagenomes</taxon>
    </lineage>
</organism>
<dbReference type="Gene3D" id="3.50.50.60">
    <property type="entry name" value="FAD/NAD(P)-binding domain"/>
    <property type="match status" value="2"/>
</dbReference>
<gene>
    <name evidence="7" type="ORF">S01H1_27490</name>
</gene>
<dbReference type="PANTHER" id="PTHR46091:SF3">
    <property type="entry name" value="AMINE OXIDASE DOMAIN-CONTAINING PROTEIN"/>
    <property type="match status" value="1"/>
</dbReference>
<dbReference type="EMBL" id="BARS01016741">
    <property type="protein sequence ID" value="GAF90245.1"/>
    <property type="molecule type" value="Genomic_DNA"/>
</dbReference>
<reference evidence="7" key="1">
    <citation type="journal article" date="2014" name="Front. Microbiol.">
        <title>High frequency of phylogenetically diverse reductive dehalogenase-homologous genes in deep subseafloor sedimentary metagenomes.</title>
        <authorList>
            <person name="Kawai M."/>
            <person name="Futagami T."/>
            <person name="Toyoda A."/>
            <person name="Takaki Y."/>
            <person name="Nishi S."/>
            <person name="Hori S."/>
            <person name="Arai W."/>
            <person name="Tsubouchi T."/>
            <person name="Morono Y."/>
            <person name="Uchiyama I."/>
            <person name="Ito T."/>
            <person name="Fujiyama A."/>
            <person name="Inagaki F."/>
            <person name="Takami H."/>
        </authorList>
    </citation>
    <scope>NUCLEOTIDE SEQUENCE</scope>
    <source>
        <strain evidence="7">Expedition CK06-06</strain>
    </source>
</reference>
<accession>X0UP12</accession>
<keyword evidence="4" id="KW-0521">NADP</keyword>
<protein>
    <recommendedName>
        <fullName evidence="6">Amine oxidase domain-containing protein</fullName>
    </recommendedName>
</protein>
<dbReference type="PANTHER" id="PTHR46091">
    <property type="entry name" value="BLR7054 PROTEIN"/>
    <property type="match status" value="1"/>
</dbReference>
<keyword evidence="2" id="KW-0732">Signal</keyword>
<keyword evidence="3" id="KW-0274">FAD</keyword>
<dbReference type="InterPro" id="IPR052206">
    <property type="entry name" value="Retinol_saturase"/>
</dbReference>
<sequence length="280" mass="31023">AFLAKGGLRPLVLEKHFLPGGNAMTFRRKKMFDFDVGFHYIGNCGPGGLFPTLLEQLDVADRVEFVPLNPDSFETVQLPDLVFHMPVGWERYRQRLQEAFPQEAQAIDRYIDFLITTAGRARAPERQSLQQVLGKRASQCTLAEVFDALEISQPLRHLLGYLCGIYAAPPSKATAVMHARVVDHYMSGAYFVRGGGQPMVEALLSVIKDGGGEVRLRSKVERIIVEGGKAVGVGLASGEELRASIVLSNADAKRTFMEMVGEEHLSPDFAQRVKDYRMAL</sequence>
<evidence type="ECO:0000256" key="2">
    <source>
        <dbReference type="ARBA" id="ARBA00022729"/>
    </source>
</evidence>
<dbReference type="InterPro" id="IPR002937">
    <property type="entry name" value="Amino_oxidase"/>
</dbReference>
<comment type="caution">
    <text evidence="7">The sequence shown here is derived from an EMBL/GenBank/DDBJ whole genome shotgun (WGS) entry which is preliminary data.</text>
</comment>
<keyword evidence="5" id="KW-0520">NAD</keyword>
<evidence type="ECO:0000256" key="1">
    <source>
        <dbReference type="ARBA" id="ARBA00022630"/>
    </source>
</evidence>
<feature type="non-terminal residue" evidence="7">
    <location>
        <position position="280"/>
    </location>
</feature>
<dbReference type="SUPFAM" id="SSF51905">
    <property type="entry name" value="FAD/NAD(P)-binding domain"/>
    <property type="match status" value="1"/>
</dbReference>